<feature type="compositionally biased region" description="Basic and acidic residues" evidence="6">
    <location>
        <begin position="677"/>
        <end position="731"/>
    </location>
</feature>
<comment type="caution">
    <text evidence="9">The sequence shown here is derived from an EMBL/GenBank/DDBJ whole genome shotgun (WGS) entry which is preliminary data.</text>
</comment>
<dbReference type="PANTHER" id="PTHR32075:SF6">
    <property type="entry name" value="ISWI CHROMATIN-REMODELING COMPLEX SUBUNIT YPL216W-RELATED"/>
    <property type="match status" value="1"/>
</dbReference>
<feature type="compositionally biased region" description="Basic and acidic residues" evidence="6">
    <location>
        <begin position="619"/>
        <end position="631"/>
    </location>
</feature>
<dbReference type="PROSITE" id="PS50827">
    <property type="entry name" value="DDT"/>
    <property type="match status" value="1"/>
</dbReference>
<comment type="subcellular location">
    <subcellularLocation>
        <location evidence="1 4">Nucleus</location>
    </subcellularLocation>
</comment>
<evidence type="ECO:0000256" key="1">
    <source>
        <dbReference type="ARBA" id="ARBA00004123"/>
    </source>
</evidence>
<feature type="domain" description="DDT" evidence="7">
    <location>
        <begin position="377"/>
        <end position="440"/>
    </location>
</feature>
<evidence type="ECO:0000259" key="8">
    <source>
        <dbReference type="PROSITE" id="PS51136"/>
    </source>
</evidence>
<evidence type="ECO:0000313" key="9">
    <source>
        <dbReference type="EMBL" id="KAF7726253.1"/>
    </source>
</evidence>
<dbReference type="EMBL" id="JABAYA010000081">
    <property type="protein sequence ID" value="KAF7726253.1"/>
    <property type="molecule type" value="Genomic_DNA"/>
</dbReference>
<keyword evidence="10" id="KW-1185">Reference proteome</keyword>
<organism evidence="9 10">
    <name type="scientific">Apophysomyces ossiformis</name>
    <dbReference type="NCBI Taxonomy" id="679940"/>
    <lineage>
        <taxon>Eukaryota</taxon>
        <taxon>Fungi</taxon>
        <taxon>Fungi incertae sedis</taxon>
        <taxon>Mucoromycota</taxon>
        <taxon>Mucoromycotina</taxon>
        <taxon>Mucoromycetes</taxon>
        <taxon>Mucorales</taxon>
        <taxon>Mucorineae</taxon>
        <taxon>Mucoraceae</taxon>
        <taxon>Apophysomyces</taxon>
    </lineage>
</organism>
<dbReference type="InterPro" id="IPR028941">
    <property type="entry name" value="WHIM2_dom"/>
</dbReference>
<dbReference type="GO" id="GO:0000781">
    <property type="term" value="C:chromosome, telomeric region"/>
    <property type="evidence" value="ECO:0007669"/>
    <property type="project" value="GOC"/>
</dbReference>
<dbReference type="GO" id="GO:0005634">
    <property type="term" value="C:nucleus"/>
    <property type="evidence" value="ECO:0007669"/>
    <property type="project" value="UniProtKB-SubCell"/>
</dbReference>
<dbReference type="Pfam" id="PF15613">
    <property type="entry name" value="WSD"/>
    <property type="match status" value="1"/>
</dbReference>
<dbReference type="Proteomes" id="UP000605846">
    <property type="component" value="Unassembled WGS sequence"/>
</dbReference>
<protein>
    <recommendedName>
        <fullName evidence="11">DDT domain-containing protein</fullName>
    </recommendedName>
</protein>
<evidence type="ECO:0000256" key="2">
    <source>
        <dbReference type="ARBA" id="ARBA00023054"/>
    </source>
</evidence>
<dbReference type="AlphaFoldDB" id="A0A8H7ETB3"/>
<gene>
    <name evidence="9" type="ORF">EC973_008963</name>
</gene>
<dbReference type="InterPro" id="IPR018501">
    <property type="entry name" value="DDT_dom"/>
</dbReference>
<sequence length="897" mass="105865">MFYLQPQWQCELTGRQHLTYEQALESERAYCYRAEFQFCEPLRKRILRRLQFQTVRLDSLVEDIYTYFRFNFAVGEIAHCILGDQTYLARIIDILPNMENGTYQAPPVKKTKHKIASIETSSDTTESDDDAIPRQPNGRLRFPDAFLHPTPTTSIQHNDQDLLMDEEERIPDETSDADIPQAQVSLRYRVQLINEQGEAIENCVRIVEGDEIKRDKRSFCRHVLQQFIRECAHKDSYVGAPWIVKMNIARQYGIDNTLPPNLQEAQDLAYAKTRKRKAKTIDEKEAEKRARREETLLQKAKIKEEKERQREAKRKQTTIKYPIEDLDLPIYRKDPNMNWLLVDMSSEKCPTDDVRIPYPSGGRPPRPIPHDDCTMPYDLFDKMLSIWSFLAIFSEPLQLTPFSIDEFQRALFHTSHQPKATIMIESNVCLLNVIINERREDIANEIASGNAVEDYLDALEEDPERNGKMHTEDDSSSALSRLRRTKVERGWRDAEQLKIGDNWDAKDICAGHDRKGWETALIGCLNEVATPELIPNLDQILRHLVPRNNSTIAERERQYPTLNVKYKLAILEFLINVVNESTLIKEYMEQCQEQLTEFRRQKVEINKESKSLAARRIELDRRDREEKQDKEESSEEEEEEDTEESGSSDDSDEESANSADSDSSSHRLKGHERRHLSRQEKLKQKQKQREEMEAMRKKMYEKQREAVKAKNQEMRQKAEERRKLEEEEKALRKREEQLEKDMRKYMTMRVRPLGRDRFYNRYFYLDNIGTSDTYGTGRLYVQSPSDVDILMLMEREQVEEPEHPWDGDGDQQFILELMKAQGLTEECEWLSQRMEDLRNDPSEPYKGWWKCYSEPEEIQELLLWLNPKGSREYKLRNELTKQHHNIEESMKKRAQVD</sequence>
<dbReference type="InterPro" id="IPR028942">
    <property type="entry name" value="WHIM1_dom"/>
</dbReference>
<evidence type="ECO:0008006" key="11">
    <source>
        <dbReference type="Google" id="ProtNLM"/>
    </source>
</evidence>
<dbReference type="PANTHER" id="PTHR32075">
    <property type="entry name" value="ISWI CHROMATIN-REMODELING COMPLEX SUBUNIT YPL216W-RELATED"/>
    <property type="match status" value="1"/>
</dbReference>
<feature type="domain" description="WAC" evidence="8">
    <location>
        <begin position="1"/>
        <end position="85"/>
    </location>
</feature>
<evidence type="ECO:0000313" key="10">
    <source>
        <dbReference type="Proteomes" id="UP000605846"/>
    </source>
</evidence>
<name>A0A8H7ETB3_9FUNG</name>
<evidence type="ECO:0000256" key="5">
    <source>
        <dbReference type="SAM" id="Coils"/>
    </source>
</evidence>
<dbReference type="Pfam" id="PF15612">
    <property type="entry name" value="WHIM1"/>
    <property type="match status" value="1"/>
</dbReference>
<dbReference type="GO" id="GO:0031509">
    <property type="term" value="P:subtelomeric heterochromatin formation"/>
    <property type="evidence" value="ECO:0007669"/>
    <property type="project" value="TreeGrafter"/>
</dbReference>
<feature type="compositionally biased region" description="Acidic residues" evidence="6">
    <location>
        <begin position="632"/>
        <end position="655"/>
    </location>
</feature>
<reference evidence="9" key="1">
    <citation type="submission" date="2020-01" db="EMBL/GenBank/DDBJ databases">
        <title>Genome Sequencing of Three Apophysomyces-Like Fungal Strains Confirms a Novel Fungal Genus in the Mucoromycota with divergent Burkholderia-like Endosymbiotic Bacteria.</title>
        <authorList>
            <person name="Stajich J.E."/>
            <person name="Macias A.M."/>
            <person name="Carter-House D."/>
            <person name="Lovett B."/>
            <person name="Kasson L.R."/>
            <person name="Berry K."/>
            <person name="Grigoriev I."/>
            <person name="Chang Y."/>
            <person name="Spatafora J."/>
            <person name="Kasson M.T."/>
        </authorList>
    </citation>
    <scope>NUCLEOTIDE SEQUENCE</scope>
    <source>
        <strain evidence="9">NRRL A-21654</strain>
    </source>
</reference>
<dbReference type="OrthoDB" id="332390at2759"/>
<feature type="region of interest" description="Disordered" evidence="6">
    <location>
        <begin position="110"/>
        <end position="135"/>
    </location>
</feature>
<accession>A0A8H7ETB3</accession>
<keyword evidence="3 4" id="KW-0539">Nucleus</keyword>
<keyword evidence="2 5" id="KW-0175">Coiled coil</keyword>
<proteinExistence type="predicted"/>
<dbReference type="PROSITE" id="PS51136">
    <property type="entry name" value="WAC"/>
    <property type="match status" value="1"/>
</dbReference>
<evidence type="ECO:0000256" key="4">
    <source>
        <dbReference type="PROSITE-ProRule" id="PRU00475"/>
    </source>
</evidence>
<dbReference type="Pfam" id="PF02791">
    <property type="entry name" value="DDT"/>
    <property type="match status" value="1"/>
</dbReference>
<evidence type="ECO:0000259" key="7">
    <source>
        <dbReference type="PROSITE" id="PS50827"/>
    </source>
</evidence>
<dbReference type="InterPro" id="IPR013136">
    <property type="entry name" value="WSTF_Acf1_Cbp146"/>
</dbReference>
<evidence type="ECO:0000256" key="6">
    <source>
        <dbReference type="SAM" id="MobiDB-lite"/>
    </source>
</evidence>
<evidence type="ECO:0000256" key="3">
    <source>
        <dbReference type="ARBA" id="ARBA00023242"/>
    </source>
</evidence>
<feature type="region of interest" description="Disordered" evidence="6">
    <location>
        <begin position="619"/>
        <end position="731"/>
    </location>
</feature>
<dbReference type="Pfam" id="PF10537">
    <property type="entry name" value="WAC_Acf1_DNA_bd"/>
    <property type="match status" value="1"/>
</dbReference>
<feature type="compositionally biased region" description="Basic residues" evidence="6">
    <location>
        <begin position="666"/>
        <end position="676"/>
    </location>
</feature>
<feature type="coiled-coil region" evidence="5">
    <location>
        <begin position="283"/>
        <end position="312"/>
    </location>
</feature>
<dbReference type="GO" id="GO:0000785">
    <property type="term" value="C:chromatin"/>
    <property type="evidence" value="ECO:0007669"/>
    <property type="project" value="UniProtKB-ARBA"/>
</dbReference>